<dbReference type="InterPro" id="IPR036291">
    <property type="entry name" value="NAD(P)-bd_dom_sf"/>
</dbReference>
<feature type="region of interest" description="Disordered" evidence="3">
    <location>
        <begin position="632"/>
        <end position="651"/>
    </location>
</feature>
<keyword evidence="4" id="KW-0472">Membrane</keyword>
<dbReference type="Pfam" id="PF01083">
    <property type="entry name" value="Cutinase"/>
    <property type="match status" value="1"/>
</dbReference>
<dbReference type="Gene3D" id="3.40.50.720">
    <property type="entry name" value="NAD(P)-binding Rossmann-like Domain"/>
    <property type="match status" value="1"/>
</dbReference>
<evidence type="ECO:0000313" key="5">
    <source>
        <dbReference type="EMBL" id="CAE6383860.1"/>
    </source>
</evidence>
<dbReference type="EMBL" id="CAJMWS010000234">
    <property type="protein sequence ID" value="CAE6383860.1"/>
    <property type="molecule type" value="Genomic_DNA"/>
</dbReference>
<dbReference type="InterPro" id="IPR000675">
    <property type="entry name" value="Cutinase/axe"/>
</dbReference>
<dbReference type="Gene3D" id="3.40.50.1820">
    <property type="entry name" value="alpha/beta hydrolase"/>
    <property type="match status" value="1"/>
</dbReference>
<dbReference type="SUPFAM" id="SSF51735">
    <property type="entry name" value="NAD(P)-binding Rossmann-fold domains"/>
    <property type="match status" value="1"/>
</dbReference>
<comment type="caution">
    <text evidence="5">The sequence shown here is derived from an EMBL/GenBank/DDBJ whole genome shotgun (WGS) entry which is preliminary data.</text>
</comment>
<dbReference type="Proteomes" id="UP000663846">
    <property type="component" value="Unassembled WGS sequence"/>
</dbReference>
<feature type="region of interest" description="Disordered" evidence="3">
    <location>
        <begin position="552"/>
        <end position="571"/>
    </location>
</feature>
<keyword evidence="4" id="KW-0812">Transmembrane</keyword>
<reference evidence="5" key="1">
    <citation type="submission" date="2021-01" db="EMBL/GenBank/DDBJ databases">
        <authorList>
            <person name="Kaushik A."/>
        </authorList>
    </citation>
    <scope>NUCLEOTIDE SEQUENCE</scope>
    <source>
        <strain evidence="5">AG1-1C</strain>
    </source>
</reference>
<feature type="region of interest" description="Disordered" evidence="3">
    <location>
        <begin position="384"/>
        <end position="414"/>
    </location>
</feature>
<dbReference type="GO" id="GO:0052689">
    <property type="term" value="F:carboxylic ester hydrolase activity"/>
    <property type="evidence" value="ECO:0007669"/>
    <property type="project" value="UniProtKB-ARBA"/>
</dbReference>
<protein>
    <submittedName>
        <fullName evidence="5">Uncharacterized protein</fullName>
    </submittedName>
</protein>
<keyword evidence="2" id="KW-1015">Disulfide bond</keyword>
<keyword evidence="1" id="KW-0378">Hydrolase</keyword>
<organism evidence="5 6">
    <name type="scientific">Rhizoctonia solani</name>
    <dbReference type="NCBI Taxonomy" id="456999"/>
    <lineage>
        <taxon>Eukaryota</taxon>
        <taxon>Fungi</taxon>
        <taxon>Dikarya</taxon>
        <taxon>Basidiomycota</taxon>
        <taxon>Agaricomycotina</taxon>
        <taxon>Agaricomycetes</taxon>
        <taxon>Cantharellales</taxon>
        <taxon>Ceratobasidiaceae</taxon>
        <taxon>Rhizoctonia</taxon>
    </lineage>
</organism>
<evidence type="ECO:0000256" key="4">
    <source>
        <dbReference type="SAM" id="Phobius"/>
    </source>
</evidence>
<dbReference type="PANTHER" id="PTHR33630:SF9">
    <property type="entry name" value="CUTINASE 4"/>
    <property type="match status" value="1"/>
</dbReference>
<keyword evidence="4" id="KW-1133">Transmembrane helix</keyword>
<evidence type="ECO:0000313" key="6">
    <source>
        <dbReference type="Proteomes" id="UP000663846"/>
    </source>
</evidence>
<feature type="compositionally biased region" description="Basic and acidic residues" evidence="3">
    <location>
        <begin position="557"/>
        <end position="571"/>
    </location>
</feature>
<dbReference type="SUPFAM" id="SSF53474">
    <property type="entry name" value="alpha/beta-Hydrolases"/>
    <property type="match status" value="1"/>
</dbReference>
<feature type="transmembrane region" description="Helical" evidence="4">
    <location>
        <begin position="509"/>
        <end position="526"/>
    </location>
</feature>
<dbReference type="AlphaFoldDB" id="A0A8H2WKX9"/>
<accession>A0A8H2WKX9</accession>
<gene>
    <name evidence="5" type="ORF">RDB_LOCUS37184</name>
</gene>
<sequence>MPFKYIVEALLIVASVKSIPTEFEVRRTCSSIHLVHASGTWEEPNLGALGGPLAKALAHTIPGTTSYVVPYNTSAEWNKTLEGAIITSQHLHNQASRCPDQRFVLSGASKGAMLMHTLNLDDEIKAKVFAVLVFGDGWRPNEAFNNSWLINSPSVDLNPRDGSTVAENVASFCNKGDTGCEIGTIDPNAIPPEHLSYPTDGRDRDMHGRVVILTGAFTPLGLTLMQELAQRGAQIIALTPSLADPTIEGFVSAIREVTSNELIYAEECDITSPTSIRAFCKQFLATTPSGPSSSIPGAPKDPPRLDALVLTHEYTHIGAGWGGSKSLRTMEENIRLEGGLASFLLITLLLPGLIRAPNDRDIRIINVVNPLYAASVPTYIPPILPPKPSEMKDGAPTQSQPPAENLTVPEPTESRGSFRAQLEKLALASISSLEGHRSLRSILLIRHLQRVLDALASQSNKPVLGTNKEAEVIAVKKQATSNITAVTVAPGFSRVQTIGPYLRARKESVGFSTIGFYLYVLLYPVICLFAKHSFGAAQTVLYTIFAPTPRARVSDPGPKDKDDTRDDTKPEFIPRIQGGLLYRECAPTQLPGRGFALFETEGIGRAVWEELERGVEVWERSEGEVLKEMAKEVEKEAKDAKGKGKESAKDK</sequence>
<proteinExistence type="predicted"/>
<dbReference type="SMART" id="SM01110">
    <property type="entry name" value="Cutinase"/>
    <property type="match status" value="1"/>
</dbReference>
<evidence type="ECO:0000256" key="2">
    <source>
        <dbReference type="ARBA" id="ARBA00023157"/>
    </source>
</evidence>
<dbReference type="PANTHER" id="PTHR33630">
    <property type="entry name" value="CUTINASE RV1984C-RELATED-RELATED"/>
    <property type="match status" value="1"/>
</dbReference>
<evidence type="ECO:0000256" key="1">
    <source>
        <dbReference type="ARBA" id="ARBA00022801"/>
    </source>
</evidence>
<name>A0A8H2WKX9_9AGAM</name>
<dbReference type="InterPro" id="IPR029058">
    <property type="entry name" value="AB_hydrolase_fold"/>
</dbReference>
<evidence type="ECO:0000256" key="3">
    <source>
        <dbReference type="SAM" id="MobiDB-lite"/>
    </source>
</evidence>